<dbReference type="EMBL" id="PVTI01000009">
    <property type="protein sequence ID" value="PRY59501.1"/>
    <property type="molecule type" value="Genomic_DNA"/>
</dbReference>
<dbReference type="Pfam" id="PF01740">
    <property type="entry name" value="STAS"/>
    <property type="match status" value="1"/>
</dbReference>
<evidence type="ECO:0000256" key="1">
    <source>
        <dbReference type="ARBA" id="ARBA00009013"/>
    </source>
</evidence>
<dbReference type="Proteomes" id="UP000237822">
    <property type="component" value="Unassembled WGS sequence"/>
</dbReference>
<dbReference type="InterPro" id="IPR036513">
    <property type="entry name" value="STAS_dom_sf"/>
</dbReference>
<feature type="domain" description="STAS" evidence="5">
    <location>
        <begin position="3"/>
        <end position="112"/>
    </location>
</feature>
<dbReference type="GO" id="GO:0043856">
    <property type="term" value="F:anti-sigma factor antagonist activity"/>
    <property type="evidence" value="ECO:0007669"/>
    <property type="project" value="InterPro"/>
</dbReference>
<evidence type="ECO:0000313" key="7">
    <source>
        <dbReference type="Proteomes" id="UP000237822"/>
    </source>
</evidence>
<dbReference type="InterPro" id="IPR002645">
    <property type="entry name" value="STAS_dom"/>
</dbReference>
<dbReference type="Gene3D" id="3.30.750.24">
    <property type="entry name" value="STAS domain"/>
    <property type="match status" value="1"/>
</dbReference>
<proteinExistence type="inferred from homology"/>
<evidence type="ECO:0000256" key="3">
    <source>
        <dbReference type="ARBA" id="ARBA00024670"/>
    </source>
</evidence>
<keyword evidence="7" id="KW-1185">Reference proteome</keyword>
<organism evidence="6 7">
    <name type="scientific">Knoellia remsis</name>
    <dbReference type="NCBI Taxonomy" id="407159"/>
    <lineage>
        <taxon>Bacteria</taxon>
        <taxon>Bacillati</taxon>
        <taxon>Actinomycetota</taxon>
        <taxon>Actinomycetes</taxon>
        <taxon>Micrococcales</taxon>
        <taxon>Intrasporangiaceae</taxon>
        <taxon>Knoellia</taxon>
    </lineage>
</organism>
<evidence type="ECO:0000313" key="6">
    <source>
        <dbReference type="EMBL" id="PRY59501.1"/>
    </source>
</evidence>
<dbReference type="PANTHER" id="PTHR33495:SF2">
    <property type="entry name" value="ANTI-SIGMA FACTOR ANTAGONIST TM_1081-RELATED"/>
    <property type="match status" value="1"/>
</dbReference>
<gene>
    <name evidence="6" type="ORF">BCF74_10991</name>
</gene>
<protein>
    <recommendedName>
        <fullName evidence="4">Anti-sigma factor antagonist</fullName>
    </recommendedName>
</protein>
<reference evidence="6 7" key="1">
    <citation type="submission" date="2018-03" db="EMBL/GenBank/DDBJ databases">
        <title>Genomic Encyclopedia of Archaeal and Bacterial Type Strains, Phase II (KMG-II): from individual species to whole genera.</title>
        <authorList>
            <person name="Goeker M."/>
        </authorList>
    </citation>
    <scope>NUCLEOTIDE SEQUENCE [LARGE SCALE GENOMIC DNA]</scope>
    <source>
        <strain evidence="6 7">ATCC BAA-1496</strain>
    </source>
</reference>
<sequence>MKLSVTTTERDDVVVVKVAGEVDVYTAPQLRSALEEQIAAGRTKIVVDLGGVGFLDSTGLGVLVGRLKVLRRLDGWLGVVCTDERILRLFSITGLDQVLPVHDTVKAAVAASGDGLPEPDAAAIRAVRSPTGTL</sequence>
<dbReference type="SUPFAM" id="SSF52091">
    <property type="entry name" value="SpoIIaa-like"/>
    <property type="match status" value="1"/>
</dbReference>
<dbReference type="PROSITE" id="PS50801">
    <property type="entry name" value="STAS"/>
    <property type="match status" value="1"/>
</dbReference>
<dbReference type="RefSeq" id="WP_106297287.1">
    <property type="nucleotide sequence ID" value="NZ_PVTI01000009.1"/>
</dbReference>
<evidence type="ECO:0000259" key="5">
    <source>
        <dbReference type="PROSITE" id="PS50801"/>
    </source>
</evidence>
<comment type="caution">
    <text evidence="6">The sequence shown here is derived from an EMBL/GenBank/DDBJ whole genome shotgun (WGS) entry which is preliminary data.</text>
</comment>
<dbReference type="CDD" id="cd07043">
    <property type="entry name" value="STAS_anti-anti-sigma_factors"/>
    <property type="match status" value="1"/>
</dbReference>
<dbReference type="InterPro" id="IPR003658">
    <property type="entry name" value="Anti-sigma_ant"/>
</dbReference>
<accession>A0A2T0UNK3</accession>
<keyword evidence="2" id="KW-0597">Phosphoprotein</keyword>
<dbReference type="OrthoDB" id="9793697at2"/>
<evidence type="ECO:0000256" key="2">
    <source>
        <dbReference type="ARBA" id="ARBA00022553"/>
    </source>
</evidence>
<comment type="similarity">
    <text evidence="1 4">Belongs to the anti-sigma-factor antagonist family.</text>
</comment>
<dbReference type="NCBIfam" id="TIGR00377">
    <property type="entry name" value="ant_ant_sig"/>
    <property type="match status" value="1"/>
</dbReference>
<evidence type="ECO:0000256" key="4">
    <source>
        <dbReference type="RuleBase" id="RU003749"/>
    </source>
</evidence>
<dbReference type="AlphaFoldDB" id="A0A2T0UNK3"/>
<dbReference type="PANTHER" id="PTHR33495">
    <property type="entry name" value="ANTI-SIGMA FACTOR ANTAGONIST TM_1081-RELATED-RELATED"/>
    <property type="match status" value="1"/>
</dbReference>
<dbReference type="FunFam" id="3.30.750.24:FF:000001">
    <property type="entry name" value="Anti-sigma factor antagonist"/>
    <property type="match status" value="1"/>
</dbReference>
<comment type="function">
    <text evidence="3">Positive regulator of sigma-B activity. Non-phosphorylated RsbV binds to RsbW, preventing its association with sigma-B. When phosphorylated, releases RsbW, which is then free to complex with and inactivate sigma-B.</text>
</comment>
<name>A0A2T0UNK3_9MICO</name>